<dbReference type="PANTHER" id="PTHR30221:SF1">
    <property type="entry name" value="SMALL-CONDUCTANCE MECHANOSENSITIVE CHANNEL"/>
    <property type="match status" value="1"/>
</dbReference>
<proteinExistence type="predicted"/>
<protein>
    <recommendedName>
        <fullName evidence="4">Small-conductance mechanosensitive ion channel</fullName>
    </recommendedName>
</protein>
<dbReference type="InterPro" id="IPR045275">
    <property type="entry name" value="MscS_archaea/bacteria_type"/>
</dbReference>
<dbReference type="InterPro" id="IPR008910">
    <property type="entry name" value="MSC_TM_helix"/>
</dbReference>
<dbReference type="Gene3D" id="1.10.287.1260">
    <property type="match status" value="2"/>
</dbReference>
<evidence type="ECO:0000313" key="3">
    <source>
        <dbReference type="Proteomes" id="UP000177195"/>
    </source>
</evidence>
<dbReference type="EMBL" id="MFVN01000034">
    <property type="protein sequence ID" value="OGI96798.1"/>
    <property type="molecule type" value="Genomic_DNA"/>
</dbReference>
<feature type="transmembrane region" description="Helical" evidence="1">
    <location>
        <begin position="80"/>
        <end position="100"/>
    </location>
</feature>
<evidence type="ECO:0008006" key="4">
    <source>
        <dbReference type="Google" id="ProtNLM"/>
    </source>
</evidence>
<dbReference type="GO" id="GO:0008381">
    <property type="term" value="F:mechanosensitive monoatomic ion channel activity"/>
    <property type="evidence" value="ECO:0007669"/>
    <property type="project" value="InterPro"/>
</dbReference>
<feature type="transmembrane region" description="Helical" evidence="1">
    <location>
        <begin position="189"/>
        <end position="210"/>
    </location>
</feature>
<feature type="transmembrane region" description="Helical" evidence="1">
    <location>
        <begin position="20"/>
        <end position="41"/>
    </location>
</feature>
<comment type="caution">
    <text evidence="2">The sequence shown here is derived from an EMBL/GenBank/DDBJ whole genome shotgun (WGS) entry which is preliminary data.</text>
</comment>
<feature type="transmembrane region" description="Helical" evidence="1">
    <location>
        <begin position="120"/>
        <end position="142"/>
    </location>
</feature>
<keyword evidence="1" id="KW-0472">Membrane</keyword>
<accession>A0A1F6XS15</accession>
<dbReference type="Pfam" id="PF05552">
    <property type="entry name" value="MS_channel_1st_1"/>
    <property type="match status" value="2"/>
</dbReference>
<feature type="transmembrane region" description="Helical" evidence="1">
    <location>
        <begin position="163"/>
        <end position="183"/>
    </location>
</feature>
<keyword evidence="1" id="KW-0812">Transmembrane</keyword>
<dbReference type="AlphaFoldDB" id="A0A1F6XS15"/>
<evidence type="ECO:0000256" key="1">
    <source>
        <dbReference type="SAM" id="Phobius"/>
    </source>
</evidence>
<name>A0A1F6XS15_9BACT</name>
<dbReference type="PANTHER" id="PTHR30221">
    <property type="entry name" value="SMALL-CONDUCTANCE MECHANOSENSITIVE CHANNEL"/>
    <property type="match status" value="1"/>
</dbReference>
<organism evidence="2 3">
    <name type="scientific">Candidatus Nomurabacteria bacterium RIFCSPLOWO2_02_FULL_42_17</name>
    <dbReference type="NCBI Taxonomy" id="1801789"/>
    <lineage>
        <taxon>Bacteria</taxon>
        <taxon>Candidatus Nomuraibacteriota</taxon>
    </lineage>
</organism>
<reference evidence="2 3" key="1">
    <citation type="journal article" date="2016" name="Nat. Commun.">
        <title>Thousands of microbial genomes shed light on interconnected biogeochemical processes in an aquifer system.</title>
        <authorList>
            <person name="Anantharaman K."/>
            <person name="Brown C.T."/>
            <person name="Hug L.A."/>
            <person name="Sharon I."/>
            <person name="Castelle C.J."/>
            <person name="Probst A.J."/>
            <person name="Thomas B.C."/>
            <person name="Singh A."/>
            <person name="Wilkins M.J."/>
            <person name="Karaoz U."/>
            <person name="Brodie E.L."/>
            <person name="Williams K.H."/>
            <person name="Hubbard S.S."/>
            <person name="Banfield J.F."/>
        </authorList>
    </citation>
    <scope>NUCLEOTIDE SEQUENCE [LARGE SCALE GENOMIC DNA]</scope>
</reference>
<keyword evidence="1" id="KW-1133">Transmembrane helix</keyword>
<gene>
    <name evidence="2" type="ORF">A3I25_01410</name>
</gene>
<dbReference type="Proteomes" id="UP000177195">
    <property type="component" value="Unassembled WGS sequence"/>
</dbReference>
<sequence>MDLQSWGGIFTTSLQDFWGGFISFVPNFIFAILVFIVGWLIGSLIGKTVGQLISALKVDKLFQSAGADQMLSRAGLRLDVGGFIGWLVKWFIIIVFLMTSLDMLNLTQVSTFLREDVLGYIPQVAIAALVLVIGGLIAEIFSKFMASTVKAASMETANMVGTISRYAVWIFTVIIALDQLGVAQGYMQTLFTGVIAMLALAGGLAFGLGGKESASRWLDKVRSEMMHH</sequence>
<evidence type="ECO:0000313" key="2">
    <source>
        <dbReference type="EMBL" id="OGI96798.1"/>
    </source>
</evidence>